<evidence type="ECO:0000256" key="1">
    <source>
        <dbReference type="SAM" id="MobiDB-lite"/>
    </source>
</evidence>
<keyword evidence="3" id="KW-1185">Reference proteome</keyword>
<accession>A0ABR0KUQ0</accession>
<feature type="compositionally biased region" description="Polar residues" evidence="1">
    <location>
        <begin position="161"/>
        <end position="171"/>
    </location>
</feature>
<comment type="caution">
    <text evidence="2">The sequence shown here is derived from an EMBL/GenBank/DDBJ whole genome shotgun (WGS) entry which is preliminary data.</text>
</comment>
<sequence>MLAYPPIVHHHSSPLPQPDALTAVSTYLAESANNPSLHPDALLTPSGVQYSTHGGPTGGLTLHNLRRVEAGLRGEHLAADPEELVALGAGDDAVVDELIRGTERKRKREGDGEKEGGRNRGGKRKLNDVVDVEVEAGADADQPHAIADVAAGEGEGEGWQSLESYQQAQDG</sequence>
<reference evidence="2 3" key="1">
    <citation type="submission" date="2023-08" db="EMBL/GenBank/DDBJ databases">
        <title>Black Yeasts Isolated from many extreme environments.</title>
        <authorList>
            <person name="Coleine C."/>
            <person name="Stajich J.E."/>
            <person name="Selbmann L."/>
        </authorList>
    </citation>
    <scope>NUCLEOTIDE SEQUENCE [LARGE SCALE GENOMIC DNA]</scope>
    <source>
        <strain evidence="2 3">CCFEE 536</strain>
    </source>
</reference>
<protein>
    <submittedName>
        <fullName evidence="2">Uncharacterized protein</fullName>
    </submittedName>
</protein>
<gene>
    <name evidence="2" type="ORF">LTR16_003048</name>
</gene>
<proteinExistence type="predicted"/>
<evidence type="ECO:0000313" key="3">
    <source>
        <dbReference type="Proteomes" id="UP001357485"/>
    </source>
</evidence>
<evidence type="ECO:0000313" key="2">
    <source>
        <dbReference type="EMBL" id="KAK5126502.1"/>
    </source>
</evidence>
<dbReference type="EMBL" id="JAVRRA010024903">
    <property type="protein sequence ID" value="KAK5126502.1"/>
    <property type="molecule type" value="Genomic_DNA"/>
</dbReference>
<name>A0ABR0KUQ0_9PEZI</name>
<organism evidence="2 3">
    <name type="scientific">Cryomyces antarcticus</name>
    <dbReference type="NCBI Taxonomy" id="329879"/>
    <lineage>
        <taxon>Eukaryota</taxon>
        <taxon>Fungi</taxon>
        <taxon>Dikarya</taxon>
        <taxon>Ascomycota</taxon>
        <taxon>Pezizomycotina</taxon>
        <taxon>Dothideomycetes</taxon>
        <taxon>Dothideomycetes incertae sedis</taxon>
        <taxon>Cryomyces</taxon>
    </lineage>
</organism>
<feature type="compositionally biased region" description="Basic and acidic residues" evidence="1">
    <location>
        <begin position="98"/>
        <end position="118"/>
    </location>
</feature>
<feature type="region of interest" description="Disordered" evidence="1">
    <location>
        <begin position="98"/>
        <end position="171"/>
    </location>
</feature>
<feature type="non-terminal residue" evidence="2">
    <location>
        <position position="171"/>
    </location>
</feature>
<dbReference type="Proteomes" id="UP001357485">
    <property type="component" value="Unassembled WGS sequence"/>
</dbReference>